<dbReference type="RefSeq" id="WP_377766356.1">
    <property type="nucleotide sequence ID" value="NZ_JBHULB010000008.1"/>
</dbReference>
<comment type="similarity">
    <text evidence="1">Belongs to the 4-hydroxybenzoyl-CoA thioesterase family.</text>
</comment>
<dbReference type="EMBL" id="JBHULB010000008">
    <property type="protein sequence ID" value="MFD2586796.1"/>
    <property type="molecule type" value="Genomic_DNA"/>
</dbReference>
<dbReference type="InterPro" id="IPR029069">
    <property type="entry name" value="HotDog_dom_sf"/>
</dbReference>
<evidence type="ECO:0000313" key="4">
    <source>
        <dbReference type="EMBL" id="MFD2586796.1"/>
    </source>
</evidence>
<dbReference type="InterPro" id="IPR002864">
    <property type="entry name" value="Acyl-ACP_thioesterase_NHD"/>
</dbReference>
<keyword evidence="2 4" id="KW-0378">Hydrolase</keyword>
<sequence>MNSYTILKKVSQKDLDDLNHVNNVVYVEWIQQISKEHWQAVSKKLASGFIWVVRRHDITYYDSAKLNDEIIITTNIKTNKGPISFREVEMANNKTGKVLVKSITEWCLLHSQTLKPIRVPDTIKNLFLDS</sequence>
<dbReference type="PANTHER" id="PTHR31793:SF27">
    <property type="entry name" value="NOVEL THIOESTERASE SUPERFAMILY DOMAIN AND SAPOSIN A-TYPE DOMAIN CONTAINING PROTEIN (0610012H03RIK)"/>
    <property type="match status" value="1"/>
</dbReference>
<dbReference type="SUPFAM" id="SSF54637">
    <property type="entry name" value="Thioesterase/thiol ester dehydrase-isomerase"/>
    <property type="match status" value="1"/>
</dbReference>
<dbReference type="CDD" id="cd00586">
    <property type="entry name" value="4HBT"/>
    <property type="match status" value="1"/>
</dbReference>
<evidence type="ECO:0000256" key="2">
    <source>
        <dbReference type="ARBA" id="ARBA00022801"/>
    </source>
</evidence>
<gene>
    <name evidence="4" type="ORF">ACFSQJ_07635</name>
</gene>
<dbReference type="InterPro" id="IPR050563">
    <property type="entry name" value="4-hydroxybenzoyl-CoA_TE"/>
</dbReference>
<keyword evidence="5" id="KW-1185">Reference proteome</keyword>
<evidence type="ECO:0000313" key="5">
    <source>
        <dbReference type="Proteomes" id="UP001597526"/>
    </source>
</evidence>
<dbReference type="EC" id="3.1.2.-" evidence="4"/>
<evidence type="ECO:0000259" key="3">
    <source>
        <dbReference type="Pfam" id="PF01643"/>
    </source>
</evidence>
<dbReference type="PANTHER" id="PTHR31793">
    <property type="entry name" value="4-HYDROXYBENZOYL-COA THIOESTERASE FAMILY MEMBER"/>
    <property type="match status" value="1"/>
</dbReference>
<dbReference type="Proteomes" id="UP001597526">
    <property type="component" value="Unassembled WGS sequence"/>
</dbReference>
<dbReference type="GO" id="GO:0016787">
    <property type="term" value="F:hydrolase activity"/>
    <property type="evidence" value="ECO:0007669"/>
    <property type="project" value="UniProtKB-KW"/>
</dbReference>
<evidence type="ECO:0000256" key="1">
    <source>
        <dbReference type="ARBA" id="ARBA00005953"/>
    </source>
</evidence>
<accession>A0ABW5MUQ4</accession>
<dbReference type="Gene3D" id="3.10.129.10">
    <property type="entry name" value="Hotdog Thioesterase"/>
    <property type="match status" value="1"/>
</dbReference>
<reference evidence="5" key="1">
    <citation type="journal article" date="2019" name="Int. J. Syst. Evol. Microbiol.">
        <title>The Global Catalogue of Microorganisms (GCM) 10K type strain sequencing project: providing services to taxonomists for standard genome sequencing and annotation.</title>
        <authorList>
            <consortium name="The Broad Institute Genomics Platform"/>
            <consortium name="The Broad Institute Genome Sequencing Center for Infectious Disease"/>
            <person name="Wu L."/>
            <person name="Ma J."/>
        </authorList>
    </citation>
    <scope>NUCLEOTIDE SEQUENCE [LARGE SCALE GENOMIC DNA]</scope>
    <source>
        <strain evidence="5">KCTC 52368</strain>
    </source>
</reference>
<protein>
    <submittedName>
        <fullName evidence="4">Acyl-CoA thioesterase</fullName>
        <ecNumber evidence="4">3.1.2.-</ecNumber>
    </submittedName>
</protein>
<proteinExistence type="inferred from homology"/>
<feature type="domain" description="Acyl-ACP thioesterase N-terminal hotdog" evidence="3">
    <location>
        <begin position="21"/>
        <end position="124"/>
    </location>
</feature>
<organism evidence="4 5">
    <name type="scientific">Croceitalea marina</name>
    <dbReference type="NCBI Taxonomy" id="1775166"/>
    <lineage>
        <taxon>Bacteria</taxon>
        <taxon>Pseudomonadati</taxon>
        <taxon>Bacteroidota</taxon>
        <taxon>Flavobacteriia</taxon>
        <taxon>Flavobacteriales</taxon>
        <taxon>Flavobacteriaceae</taxon>
        <taxon>Croceitalea</taxon>
    </lineage>
</organism>
<name>A0ABW5MUQ4_9FLAO</name>
<comment type="caution">
    <text evidence="4">The sequence shown here is derived from an EMBL/GenBank/DDBJ whole genome shotgun (WGS) entry which is preliminary data.</text>
</comment>
<dbReference type="Pfam" id="PF01643">
    <property type="entry name" value="Acyl-ACP_TE"/>
    <property type="match status" value="1"/>
</dbReference>